<dbReference type="SUPFAM" id="SSF81342">
    <property type="entry name" value="Transmembrane di-heme cytochromes"/>
    <property type="match status" value="1"/>
</dbReference>
<feature type="transmembrane region" description="Helical" evidence="20">
    <location>
        <begin position="229"/>
        <end position="250"/>
    </location>
</feature>
<comment type="cofactor">
    <cofactor evidence="19">
        <name>heme</name>
        <dbReference type="ChEBI" id="CHEBI:30413"/>
    </cofactor>
    <text evidence="19">Binds 2 heme groups non-covalently.</text>
</comment>
<dbReference type="GO" id="GO:0046872">
    <property type="term" value="F:metal ion binding"/>
    <property type="evidence" value="ECO:0007669"/>
    <property type="project" value="UniProtKB-UniRule"/>
</dbReference>
<feature type="transmembrane region" description="Helical" evidence="20">
    <location>
        <begin position="178"/>
        <end position="200"/>
    </location>
</feature>
<dbReference type="FunFam" id="1.20.810.10:FF:000002">
    <property type="entry name" value="Cytochrome b"/>
    <property type="match status" value="1"/>
</dbReference>
<evidence type="ECO:0000256" key="5">
    <source>
        <dbReference type="ARBA" id="ARBA00022448"/>
    </source>
</evidence>
<evidence type="ECO:0000256" key="1">
    <source>
        <dbReference type="ARBA" id="ARBA00002566"/>
    </source>
</evidence>
<name>G8XXF1_9SAUR</name>
<feature type="binding site" description="axial binding residue" evidence="19">
    <location>
        <position position="83"/>
    </location>
    <ligand>
        <name>heme b</name>
        <dbReference type="ChEBI" id="CHEBI:60344"/>
        <label>b562</label>
    </ligand>
    <ligandPart>
        <name>Fe</name>
        <dbReference type="ChEBI" id="CHEBI:18248"/>
    </ligandPart>
</feature>
<evidence type="ECO:0000256" key="7">
    <source>
        <dbReference type="ARBA" id="ARBA00022660"/>
    </source>
</evidence>
<evidence type="ECO:0000313" key="23">
    <source>
        <dbReference type="EMBL" id="ADF43412.1"/>
    </source>
</evidence>
<evidence type="ECO:0000256" key="9">
    <source>
        <dbReference type="ARBA" id="ARBA00022723"/>
    </source>
</evidence>
<reference evidence="23" key="1">
    <citation type="submission" date="2009-04" db="EMBL/GenBank/DDBJ databases">
        <title>Cryptic species diversity in Hemiphyllodactylus yunnanensis (Sauria: Gekkonidae).</title>
        <authorList>
            <person name="Huang H."/>
            <person name="Zhou K."/>
            <person name="Feng J."/>
        </authorList>
    </citation>
    <scope>NUCLEOTIDE SEQUENCE</scope>
    <source>
        <strain evidence="23">C47</strain>
    </source>
</reference>
<keyword evidence="15 20" id="KW-0496">Mitochondrion</keyword>
<protein>
    <recommendedName>
        <fullName evidence="4 20">Cytochrome b</fullName>
    </recommendedName>
</protein>
<sequence length="379" mass="42988">MTTMRKTQPVIKIINNSLIDLPTPTNISAWWNFGSLLGLCLIMQLLTGLFLAMHYTANTDLAFSSLAHICRNVQYGWLMRNLHANGASIFFLCLYLHTGRGLYYGSYLYKETWNVGVILLLLVMATAFVGYVLPWGQMSFWGATVITNLLSAVPYIGTTLVNWIWGGFSVDNATLTRFFTFHFLLPFLILTLMLLHLLFLHETGSNNPTGLSSNTDKIPFHPYYIYKDLLGITCLILTLLYLTLFSPYLLGDPENFTPANPLVTPPHIKPEWYFLFAYAILRSIPNKLGGVLALILSVTVLLLFPLLHNTNQRTTTFRPIAQLMFWTLVANIILLTWIGGQPVEDPFITIGQFTSIMYFTLIILLNPLINKLETTLMNW</sequence>
<dbReference type="InterPro" id="IPR036150">
    <property type="entry name" value="Cyt_b/b6_C_sf"/>
</dbReference>
<accession>G8XXF1</accession>
<comment type="cofactor">
    <cofactor evidence="20">
        <name>heme b</name>
        <dbReference type="ChEBI" id="CHEBI:60344"/>
    </cofactor>
    <text evidence="20">Binds 2 heme groups non-covalently.</text>
</comment>
<evidence type="ECO:0000256" key="10">
    <source>
        <dbReference type="ARBA" id="ARBA00022792"/>
    </source>
</evidence>
<evidence type="ECO:0000259" key="21">
    <source>
        <dbReference type="PROSITE" id="PS51002"/>
    </source>
</evidence>
<dbReference type="AlphaFoldDB" id="G8XXF1"/>
<keyword evidence="8 20" id="KW-0812">Transmembrane</keyword>
<feature type="transmembrane region" description="Helical" evidence="20">
    <location>
        <begin position="113"/>
        <end position="133"/>
    </location>
</feature>
<evidence type="ECO:0000259" key="22">
    <source>
        <dbReference type="PROSITE" id="PS51003"/>
    </source>
</evidence>
<evidence type="ECO:0000256" key="8">
    <source>
        <dbReference type="ARBA" id="ARBA00022692"/>
    </source>
</evidence>
<comment type="subunit">
    <text evidence="3">The cytochrome bc1 complex contains 3 respiratory subunits (MT-CYB, CYC1 and UQCRFS1), 2 core proteins (UQCRC1 and UQCRC2) and probably 6 low-molecular weight proteins.</text>
</comment>
<comment type="similarity">
    <text evidence="17 20">Belongs to the cytochrome b family.</text>
</comment>
<keyword evidence="6 19" id="KW-0349">Heme</keyword>
<evidence type="ECO:0000256" key="20">
    <source>
        <dbReference type="RuleBase" id="RU362117"/>
    </source>
</evidence>
<dbReference type="InterPro" id="IPR027387">
    <property type="entry name" value="Cytb/b6-like_sf"/>
</dbReference>
<feature type="transmembrane region" description="Helical" evidence="20">
    <location>
        <begin position="30"/>
        <end position="56"/>
    </location>
</feature>
<keyword evidence="14" id="KW-0830">Ubiquinone</keyword>
<dbReference type="Pfam" id="PF00032">
    <property type="entry name" value="Cytochrom_B_C"/>
    <property type="match status" value="1"/>
</dbReference>
<evidence type="ECO:0000256" key="2">
    <source>
        <dbReference type="ARBA" id="ARBA00004448"/>
    </source>
</evidence>
<dbReference type="Gene3D" id="1.20.810.10">
    <property type="entry name" value="Cytochrome Bc1 Complex, Chain C"/>
    <property type="match status" value="1"/>
</dbReference>
<keyword evidence="7 20" id="KW-0679">Respiratory chain</keyword>
<comment type="subcellular location">
    <subcellularLocation>
        <location evidence="2">Mitochondrion inner membrane</location>
        <topology evidence="2">Multi-pass membrane protein</topology>
    </subcellularLocation>
</comment>
<keyword evidence="10" id="KW-0999">Mitochondrion inner membrane</keyword>
<feature type="transmembrane region" description="Helical" evidence="20">
    <location>
        <begin position="145"/>
        <end position="166"/>
    </location>
</feature>
<evidence type="ECO:0000256" key="3">
    <source>
        <dbReference type="ARBA" id="ARBA00011660"/>
    </source>
</evidence>
<evidence type="ECO:0000256" key="13">
    <source>
        <dbReference type="ARBA" id="ARBA00023004"/>
    </source>
</evidence>
<dbReference type="CDD" id="cd00290">
    <property type="entry name" value="cytochrome_b_C"/>
    <property type="match status" value="1"/>
</dbReference>
<dbReference type="GO" id="GO:0016491">
    <property type="term" value="F:oxidoreductase activity"/>
    <property type="evidence" value="ECO:0007669"/>
    <property type="project" value="UniProtKB-UniRule"/>
</dbReference>
<feature type="binding site" description="axial binding residue" evidence="19">
    <location>
        <position position="182"/>
    </location>
    <ligand>
        <name>heme b</name>
        <dbReference type="ChEBI" id="CHEBI:60344"/>
        <label>b562</label>
    </ligand>
    <ligandPart>
        <name>Fe</name>
        <dbReference type="ChEBI" id="CHEBI:18248"/>
    </ligandPart>
</feature>
<dbReference type="InterPro" id="IPR005797">
    <property type="entry name" value="Cyt_b/b6_N"/>
</dbReference>
<keyword evidence="12 20" id="KW-1133">Transmembrane helix</keyword>
<dbReference type="GO" id="GO:0045275">
    <property type="term" value="C:respiratory chain complex III"/>
    <property type="evidence" value="ECO:0007669"/>
    <property type="project" value="InterPro"/>
</dbReference>
<geneLocation type="mitochondrion" evidence="23"/>
<proteinExistence type="inferred from homology"/>
<keyword evidence="13 19" id="KW-0408">Iron</keyword>
<dbReference type="Pfam" id="PF00033">
    <property type="entry name" value="Cytochrome_B"/>
    <property type="match status" value="1"/>
</dbReference>
<feature type="transmembrane region" description="Helical" evidence="20">
    <location>
        <begin position="77"/>
        <end position="98"/>
    </location>
</feature>
<dbReference type="PROSITE" id="PS51003">
    <property type="entry name" value="CYTB_CTER"/>
    <property type="match status" value="1"/>
</dbReference>
<dbReference type="PANTHER" id="PTHR19271:SF16">
    <property type="entry name" value="CYTOCHROME B"/>
    <property type="match status" value="1"/>
</dbReference>
<evidence type="ECO:0000256" key="18">
    <source>
        <dbReference type="PIRSR" id="PIRSR038885-1"/>
    </source>
</evidence>
<evidence type="ECO:0000256" key="14">
    <source>
        <dbReference type="ARBA" id="ARBA00023075"/>
    </source>
</evidence>
<comment type="function">
    <text evidence="1 20">Component of the ubiquinol-cytochrome c reductase complex (complex III or cytochrome b-c1 complex) that is part of the mitochondrial respiratory chain. The b-c1 complex mediates electron transfer from ubiquinol to cytochrome c. Contributes to the generation of a proton gradient across the mitochondrial membrane that is then used for ATP synthesis.</text>
</comment>
<dbReference type="GO" id="GO:0008121">
    <property type="term" value="F:quinol-cytochrome-c reductase activity"/>
    <property type="evidence" value="ECO:0007669"/>
    <property type="project" value="InterPro"/>
</dbReference>
<evidence type="ECO:0000256" key="4">
    <source>
        <dbReference type="ARBA" id="ARBA00013531"/>
    </source>
</evidence>
<feature type="transmembrane region" description="Helical" evidence="20">
    <location>
        <begin position="350"/>
        <end position="369"/>
    </location>
</feature>
<feature type="binding site" description="axial binding residue" evidence="19">
    <location>
        <position position="97"/>
    </location>
    <ligand>
        <name>heme b</name>
        <dbReference type="ChEBI" id="CHEBI:60344"/>
        <label>b566</label>
    </ligand>
    <ligandPart>
        <name>Fe</name>
        <dbReference type="ChEBI" id="CHEBI:18248"/>
    </ligandPart>
</feature>
<keyword evidence="5 20" id="KW-0813">Transport</keyword>
<feature type="transmembrane region" description="Helical" evidence="20">
    <location>
        <begin position="288"/>
        <end position="307"/>
    </location>
</feature>
<keyword evidence="9 19" id="KW-0479">Metal-binding</keyword>
<feature type="binding site" description="axial binding residue" evidence="19">
    <location>
        <position position="196"/>
    </location>
    <ligand>
        <name>heme b</name>
        <dbReference type="ChEBI" id="CHEBI:60344"/>
        <label>b566</label>
    </ligand>
    <ligandPart>
        <name>Fe</name>
        <dbReference type="ChEBI" id="CHEBI:18248"/>
    </ligandPart>
</feature>
<dbReference type="CDD" id="cd00284">
    <property type="entry name" value="Cytochrome_b_N"/>
    <property type="match status" value="1"/>
</dbReference>
<evidence type="ECO:0000256" key="16">
    <source>
        <dbReference type="ARBA" id="ARBA00023136"/>
    </source>
</evidence>
<dbReference type="InterPro" id="IPR048259">
    <property type="entry name" value="Cytochrome_b_N_euk/bac"/>
</dbReference>
<feature type="domain" description="Cytochrome b/b6 C-terminal region profile" evidence="22">
    <location>
        <begin position="210"/>
        <end position="379"/>
    </location>
</feature>
<keyword evidence="11 20" id="KW-0249">Electron transport</keyword>
<dbReference type="GO" id="GO:0005743">
    <property type="term" value="C:mitochondrial inner membrane"/>
    <property type="evidence" value="ECO:0007669"/>
    <property type="project" value="UniProtKB-SubCell"/>
</dbReference>
<evidence type="ECO:0000256" key="12">
    <source>
        <dbReference type="ARBA" id="ARBA00022989"/>
    </source>
</evidence>
<feature type="transmembrane region" description="Helical" evidence="20">
    <location>
        <begin position="319"/>
        <end position="338"/>
    </location>
</feature>
<dbReference type="PANTHER" id="PTHR19271">
    <property type="entry name" value="CYTOCHROME B"/>
    <property type="match status" value="1"/>
</dbReference>
<dbReference type="EMBL" id="FJ971011">
    <property type="protein sequence ID" value="ADF43412.1"/>
    <property type="molecule type" value="Genomic_DNA"/>
</dbReference>
<dbReference type="InterPro" id="IPR016174">
    <property type="entry name" value="Di-haem_cyt_TM"/>
</dbReference>
<feature type="domain" description="Cytochrome b/b6 N-terminal region profile" evidence="21">
    <location>
        <begin position="1"/>
        <end position="209"/>
    </location>
</feature>
<evidence type="ECO:0000256" key="6">
    <source>
        <dbReference type="ARBA" id="ARBA00022617"/>
    </source>
</evidence>
<dbReference type="InterPro" id="IPR005798">
    <property type="entry name" value="Cyt_b/b6_C"/>
</dbReference>
<dbReference type="InterPro" id="IPR030689">
    <property type="entry name" value="Cytochrome_b"/>
</dbReference>
<dbReference type="PROSITE" id="PS51002">
    <property type="entry name" value="CYTB_NTER"/>
    <property type="match status" value="1"/>
</dbReference>
<dbReference type="PIRSF" id="PIRSF038885">
    <property type="entry name" value="COB"/>
    <property type="match status" value="1"/>
</dbReference>
<feature type="binding site" evidence="18">
    <location>
        <position position="201"/>
    </location>
    <ligand>
        <name>a ubiquinone</name>
        <dbReference type="ChEBI" id="CHEBI:16389"/>
    </ligand>
</feature>
<evidence type="ECO:0000256" key="11">
    <source>
        <dbReference type="ARBA" id="ARBA00022982"/>
    </source>
</evidence>
<evidence type="ECO:0000256" key="15">
    <source>
        <dbReference type="ARBA" id="ARBA00023128"/>
    </source>
</evidence>
<organism evidence="23">
    <name type="scientific">Hemiphyllodactylus typus</name>
    <name type="common">Indopacific tree gecko</name>
    <dbReference type="NCBI Taxonomy" id="715311"/>
    <lineage>
        <taxon>Eukaryota</taxon>
        <taxon>Metazoa</taxon>
        <taxon>Chordata</taxon>
        <taxon>Craniata</taxon>
        <taxon>Vertebrata</taxon>
        <taxon>Euteleostomi</taxon>
        <taxon>Lepidosauria</taxon>
        <taxon>Squamata</taxon>
        <taxon>Bifurcata</taxon>
        <taxon>Gekkota</taxon>
        <taxon>Gekkonidae</taxon>
        <taxon>Gekkoninae</taxon>
        <taxon>Hemiphyllodactylus</taxon>
    </lineage>
</organism>
<dbReference type="InterPro" id="IPR048260">
    <property type="entry name" value="Cytochrome_b_C_euk/bac"/>
</dbReference>
<keyword evidence="16 20" id="KW-0472">Membrane</keyword>
<dbReference type="SUPFAM" id="SSF81648">
    <property type="entry name" value="a domain/subunit of cytochrome bc1 complex (Ubiquinol-cytochrome c reductase)"/>
    <property type="match status" value="1"/>
</dbReference>
<evidence type="ECO:0000256" key="19">
    <source>
        <dbReference type="PIRSR" id="PIRSR038885-2"/>
    </source>
</evidence>
<dbReference type="GO" id="GO:0006122">
    <property type="term" value="P:mitochondrial electron transport, ubiquinol to cytochrome c"/>
    <property type="evidence" value="ECO:0007669"/>
    <property type="project" value="TreeGrafter"/>
</dbReference>
<gene>
    <name evidence="23" type="primary">cytb</name>
</gene>
<evidence type="ECO:0000256" key="17">
    <source>
        <dbReference type="ARBA" id="ARBA00061233"/>
    </source>
</evidence>